<dbReference type="EMBL" id="BSPC01000026">
    <property type="protein sequence ID" value="GLS19939.1"/>
    <property type="molecule type" value="Genomic_DNA"/>
</dbReference>
<evidence type="ECO:0000256" key="3">
    <source>
        <dbReference type="ARBA" id="ARBA00022989"/>
    </source>
</evidence>
<dbReference type="Proteomes" id="UP001156882">
    <property type="component" value="Unassembled WGS sequence"/>
</dbReference>
<keyword evidence="2 6" id="KW-0812">Transmembrane</keyword>
<keyword evidence="3 6" id="KW-1133">Transmembrane helix</keyword>
<feature type="transmembrane region" description="Helical" evidence="6">
    <location>
        <begin position="325"/>
        <end position="345"/>
    </location>
</feature>
<proteinExistence type="predicted"/>
<feature type="transmembrane region" description="Helical" evidence="6">
    <location>
        <begin position="230"/>
        <end position="262"/>
    </location>
</feature>
<feature type="transmembrane region" description="Helical" evidence="6">
    <location>
        <begin position="126"/>
        <end position="147"/>
    </location>
</feature>
<feature type="transmembrane region" description="Helical" evidence="6">
    <location>
        <begin position="26"/>
        <end position="48"/>
    </location>
</feature>
<dbReference type="PANTHER" id="PTHR37422:SF13">
    <property type="entry name" value="LIPOPOLYSACCHARIDE BIOSYNTHESIS PROTEIN PA4999-RELATED"/>
    <property type="match status" value="1"/>
</dbReference>
<comment type="subcellular location">
    <subcellularLocation>
        <location evidence="1">Membrane</location>
        <topology evidence="1">Multi-pass membrane protein</topology>
    </subcellularLocation>
</comment>
<evidence type="ECO:0000313" key="9">
    <source>
        <dbReference type="Proteomes" id="UP001156882"/>
    </source>
</evidence>
<gene>
    <name evidence="8" type="ORF">GCM10007874_29560</name>
</gene>
<feature type="transmembrane region" description="Helical" evidence="6">
    <location>
        <begin position="73"/>
        <end position="91"/>
    </location>
</feature>
<evidence type="ECO:0000256" key="1">
    <source>
        <dbReference type="ARBA" id="ARBA00004141"/>
    </source>
</evidence>
<feature type="domain" description="O-antigen ligase-related" evidence="7">
    <location>
        <begin position="231"/>
        <end position="377"/>
    </location>
</feature>
<dbReference type="InterPro" id="IPR051533">
    <property type="entry name" value="WaaL-like"/>
</dbReference>
<evidence type="ECO:0000256" key="2">
    <source>
        <dbReference type="ARBA" id="ARBA00022692"/>
    </source>
</evidence>
<feature type="transmembrane region" description="Helical" evidence="6">
    <location>
        <begin position="200"/>
        <end position="218"/>
    </location>
</feature>
<feature type="transmembrane region" description="Helical" evidence="6">
    <location>
        <begin position="274"/>
        <end position="292"/>
    </location>
</feature>
<evidence type="ECO:0000256" key="4">
    <source>
        <dbReference type="ARBA" id="ARBA00023136"/>
    </source>
</evidence>
<comment type="caution">
    <text evidence="8">The sequence shown here is derived from an EMBL/GenBank/DDBJ whole genome shotgun (WGS) entry which is preliminary data.</text>
</comment>
<protein>
    <recommendedName>
        <fullName evidence="7">O-antigen ligase-related domain-containing protein</fullName>
    </recommendedName>
</protein>
<evidence type="ECO:0000256" key="5">
    <source>
        <dbReference type="SAM" id="MobiDB-lite"/>
    </source>
</evidence>
<feature type="transmembrane region" description="Helical" evidence="6">
    <location>
        <begin position="365"/>
        <end position="387"/>
    </location>
</feature>
<keyword evidence="9" id="KW-1185">Reference proteome</keyword>
<dbReference type="InterPro" id="IPR007016">
    <property type="entry name" value="O-antigen_ligase-rel_domated"/>
</dbReference>
<sequence>MEKLMRTLRNPAKQQPSSPVTADRSLFYRFFSALLFLTLYMIVVKINYEAGAPNDDALFDAKRLLVSDQGDNITQIIHLTIFVSVFLGVLLSDWRAMFLSISIPYLLACAWCILSFLWAIDPGASVRRSIFTCILLFSTANIVRLIGTRRTIEVLYVFLGLAMVVSLIAVCLSFIPLFSFAVHPGNEADPSVVGAWRGVFWHKNTAGPIATVALMVFMHVGLDKGRRLDWFLFFCSAIFLIGTKSKSAIALAVLVLLIGYGYRSLASKSGGGKAFGWLTLYVLANLVILALCEHDTIHAFLTDPANVSGRVAIWLSMWTYIKSHLWLGSGFGSFYGIGYNSPIFTVATEKFVLGVIQSHNGYIEVLASTGLIGFALAIFALVIWPACRFFMVRPRDARLYALCFSIWFYGLLANFTESQFFSLDKQIWLLVVIAISMVHNKATMRAEPGAAPIPAPPPAELTLVPALAPPSRGRFPRRTRQLAGLRGSIPSQGPLS</sequence>
<name>A0ABQ6CJN3_9HYPH</name>
<organism evidence="8 9">
    <name type="scientific">Labrys miyagiensis</name>
    <dbReference type="NCBI Taxonomy" id="346912"/>
    <lineage>
        <taxon>Bacteria</taxon>
        <taxon>Pseudomonadati</taxon>
        <taxon>Pseudomonadota</taxon>
        <taxon>Alphaproteobacteria</taxon>
        <taxon>Hyphomicrobiales</taxon>
        <taxon>Xanthobacteraceae</taxon>
        <taxon>Labrys</taxon>
    </lineage>
</organism>
<keyword evidence="4 6" id="KW-0472">Membrane</keyword>
<feature type="transmembrane region" description="Helical" evidence="6">
    <location>
        <begin position="154"/>
        <end position="180"/>
    </location>
</feature>
<feature type="region of interest" description="Disordered" evidence="5">
    <location>
        <begin position="470"/>
        <end position="496"/>
    </location>
</feature>
<feature type="transmembrane region" description="Helical" evidence="6">
    <location>
        <begin position="98"/>
        <end position="120"/>
    </location>
</feature>
<evidence type="ECO:0000256" key="6">
    <source>
        <dbReference type="SAM" id="Phobius"/>
    </source>
</evidence>
<evidence type="ECO:0000313" key="8">
    <source>
        <dbReference type="EMBL" id="GLS19939.1"/>
    </source>
</evidence>
<evidence type="ECO:0000259" key="7">
    <source>
        <dbReference type="Pfam" id="PF04932"/>
    </source>
</evidence>
<feature type="transmembrane region" description="Helical" evidence="6">
    <location>
        <begin position="399"/>
        <end position="415"/>
    </location>
</feature>
<accession>A0ABQ6CJN3</accession>
<reference evidence="9" key="1">
    <citation type="journal article" date="2019" name="Int. J. Syst. Evol. Microbiol.">
        <title>The Global Catalogue of Microorganisms (GCM) 10K type strain sequencing project: providing services to taxonomists for standard genome sequencing and annotation.</title>
        <authorList>
            <consortium name="The Broad Institute Genomics Platform"/>
            <consortium name="The Broad Institute Genome Sequencing Center for Infectious Disease"/>
            <person name="Wu L."/>
            <person name="Ma J."/>
        </authorList>
    </citation>
    <scope>NUCLEOTIDE SEQUENCE [LARGE SCALE GENOMIC DNA]</scope>
    <source>
        <strain evidence="9">NBRC 101365</strain>
    </source>
</reference>
<dbReference type="PANTHER" id="PTHR37422">
    <property type="entry name" value="TEICHURONIC ACID BIOSYNTHESIS PROTEIN TUAE"/>
    <property type="match status" value="1"/>
</dbReference>
<dbReference type="Pfam" id="PF04932">
    <property type="entry name" value="Wzy_C"/>
    <property type="match status" value="1"/>
</dbReference>